<dbReference type="SUPFAM" id="SSF53649">
    <property type="entry name" value="Alkaline phosphatase-like"/>
    <property type="match status" value="1"/>
</dbReference>
<reference evidence="4 5" key="1">
    <citation type="submission" date="2019-03" db="EMBL/GenBank/DDBJ databases">
        <title>Paraburkholderia sp. 7MH5, isolated from subtropical forest soil.</title>
        <authorList>
            <person name="Gao Z.-H."/>
            <person name="Qiu L.-H."/>
        </authorList>
    </citation>
    <scope>NUCLEOTIDE SEQUENCE [LARGE SCALE GENOMIC DNA]</scope>
    <source>
        <strain evidence="4 5">7MH5</strain>
    </source>
</reference>
<dbReference type="GO" id="GO:0004065">
    <property type="term" value="F:arylsulfatase activity"/>
    <property type="evidence" value="ECO:0007669"/>
    <property type="project" value="TreeGrafter"/>
</dbReference>
<accession>A0A4P7D106</accession>
<evidence type="ECO:0000256" key="1">
    <source>
        <dbReference type="ARBA" id="ARBA00008779"/>
    </source>
</evidence>
<dbReference type="EMBL" id="CP038150">
    <property type="protein sequence ID" value="QBR02371.1"/>
    <property type="molecule type" value="Genomic_DNA"/>
</dbReference>
<feature type="domain" description="Sulfatase N-terminal" evidence="3">
    <location>
        <begin position="60"/>
        <end position="451"/>
    </location>
</feature>
<evidence type="ECO:0000256" key="2">
    <source>
        <dbReference type="ARBA" id="ARBA00022801"/>
    </source>
</evidence>
<dbReference type="PROSITE" id="PS51318">
    <property type="entry name" value="TAT"/>
    <property type="match status" value="1"/>
</dbReference>
<dbReference type="AlphaFoldDB" id="A0A4P7D106"/>
<dbReference type="Proteomes" id="UP000295727">
    <property type="component" value="Chromosome 3"/>
</dbReference>
<dbReference type="InterPro" id="IPR050738">
    <property type="entry name" value="Sulfatase"/>
</dbReference>
<sequence length="666" mass="74644">MKDHDPSESSAAGNVSDASRRRFLLNSVATGAGALVAASGALPSALAAAASTAPPRGKQPNFLILMCDENRFPPVYESPQTRAYRQDYLKTQDLLRRNGVDFQRHYAASVACTPSRASIYTGQYPSLHGVSQTTGAAKESFDPDVFWLDPDSVPTLGDYFRAAGYDTYWRGKWHASDADMLIPGTHSQFLSYDSKTGAPDSDAQALYSNSDRLDRFGFSGWIGPEPHGKSPLNSGSSVPPGQQGRDVGFAQQARDLIQQLERDNSGKPWFIVSSFVNPHDITLWGLWANLHQAGDFFFPIHRYVPDELFDPVRFKQTQNDDLSTKPSAQASYQKSYALWMQPIFKDPTTLARYFRYYYQLLKNVDDQMMTVFKVLLASRFAEDTIVIFTSDHGDLLGSHFNMHQKWYTAYDEAIRVPLIIYNRALFPNPRTVDTLTSHVDLLPTLLGLAGIDPEPIRKQLAEDHTDALPLVGRNLAPLVVGEVTPESVNEPLYFMTDDDPSRGLNQDNWTGIGYNSVLQPNHLESVIARLADGNVWKFTHYFDNPQFWSTPGDPGDRNDPSYPNVDDVVFRRVEPVPDPPPYRRPDVGPQPIAYTVTVKSTPRHHEYEMYNVSEDPMELSNLIDDVQYEAQRRQLAKLLDQQRCAKRLVPQSGTVPGQPTPSDCES</sequence>
<dbReference type="KEGG" id="ppai:E1956_30390"/>
<dbReference type="InterPro" id="IPR017850">
    <property type="entry name" value="Alkaline_phosphatase_core_sf"/>
</dbReference>
<gene>
    <name evidence="4" type="ORF">E1956_30390</name>
</gene>
<name>A0A4P7D106_9BURK</name>
<evidence type="ECO:0000313" key="4">
    <source>
        <dbReference type="EMBL" id="QBR02371.1"/>
    </source>
</evidence>
<dbReference type="InterPro" id="IPR006311">
    <property type="entry name" value="TAT_signal"/>
</dbReference>
<organism evidence="4 5">
    <name type="scientific">Paraburkholderia pallida</name>
    <dbReference type="NCBI Taxonomy" id="2547399"/>
    <lineage>
        <taxon>Bacteria</taxon>
        <taxon>Pseudomonadati</taxon>
        <taxon>Pseudomonadota</taxon>
        <taxon>Betaproteobacteria</taxon>
        <taxon>Burkholderiales</taxon>
        <taxon>Burkholderiaceae</taxon>
        <taxon>Paraburkholderia</taxon>
    </lineage>
</organism>
<dbReference type="PANTHER" id="PTHR42693:SF53">
    <property type="entry name" value="ENDO-4-O-SULFATASE"/>
    <property type="match status" value="1"/>
</dbReference>
<dbReference type="InterPro" id="IPR000917">
    <property type="entry name" value="Sulfatase_N"/>
</dbReference>
<proteinExistence type="inferred from homology"/>
<protein>
    <submittedName>
        <fullName evidence="4">Arylsulfatase</fullName>
    </submittedName>
</protein>
<dbReference type="CDD" id="cd16035">
    <property type="entry name" value="sulfatase_like"/>
    <property type="match status" value="1"/>
</dbReference>
<keyword evidence="5" id="KW-1185">Reference proteome</keyword>
<keyword evidence="2" id="KW-0378">Hydrolase</keyword>
<evidence type="ECO:0000313" key="5">
    <source>
        <dbReference type="Proteomes" id="UP000295727"/>
    </source>
</evidence>
<dbReference type="OrthoDB" id="9766107at2"/>
<dbReference type="Pfam" id="PF00884">
    <property type="entry name" value="Sulfatase"/>
    <property type="match status" value="1"/>
</dbReference>
<comment type="similarity">
    <text evidence="1">Belongs to the sulfatase family.</text>
</comment>
<evidence type="ECO:0000259" key="3">
    <source>
        <dbReference type="Pfam" id="PF00884"/>
    </source>
</evidence>
<dbReference type="PANTHER" id="PTHR42693">
    <property type="entry name" value="ARYLSULFATASE FAMILY MEMBER"/>
    <property type="match status" value="1"/>
</dbReference>
<dbReference type="Gene3D" id="3.40.720.10">
    <property type="entry name" value="Alkaline Phosphatase, subunit A"/>
    <property type="match status" value="1"/>
</dbReference>